<keyword evidence="4" id="KW-1185">Reference proteome</keyword>
<proteinExistence type="predicted"/>
<feature type="transmembrane region" description="Helical" evidence="2">
    <location>
        <begin position="258"/>
        <end position="280"/>
    </location>
</feature>
<feature type="compositionally biased region" description="Low complexity" evidence="1">
    <location>
        <begin position="285"/>
        <end position="294"/>
    </location>
</feature>
<feature type="region of interest" description="Disordered" evidence="1">
    <location>
        <begin position="285"/>
        <end position="485"/>
    </location>
</feature>
<keyword evidence="2" id="KW-0812">Transmembrane</keyword>
<feature type="transmembrane region" description="Helical" evidence="2">
    <location>
        <begin position="190"/>
        <end position="211"/>
    </location>
</feature>
<evidence type="ECO:0000313" key="3">
    <source>
        <dbReference type="EMBL" id="MBB2997555.1"/>
    </source>
</evidence>
<feature type="transmembrane region" description="Helical" evidence="2">
    <location>
        <begin position="223"/>
        <end position="246"/>
    </location>
</feature>
<dbReference type="Proteomes" id="UP000523000">
    <property type="component" value="Unassembled WGS sequence"/>
</dbReference>
<feature type="compositionally biased region" description="Low complexity" evidence="1">
    <location>
        <begin position="465"/>
        <end position="474"/>
    </location>
</feature>
<feature type="transmembrane region" description="Helical" evidence="2">
    <location>
        <begin position="163"/>
        <end position="184"/>
    </location>
</feature>
<feature type="compositionally biased region" description="Low complexity" evidence="1">
    <location>
        <begin position="314"/>
        <end position="328"/>
    </location>
</feature>
<dbReference type="Pfam" id="PF19590">
    <property type="entry name" value="TrbL_3"/>
    <property type="match status" value="1"/>
</dbReference>
<gene>
    <name evidence="3" type="ORF">E9229_003827</name>
</gene>
<dbReference type="AlphaFoldDB" id="A0A839QS97"/>
<feature type="compositionally biased region" description="Polar residues" evidence="1">
    <location>
        <begin position="408"/>
        <end position="450"/>
    </location>
</feature>
<feature type="compositionally biased region" description="Polar residues" evidence="1">
    <location>
        <begin position="371"/>
        <end position="384"/>
    </location>
</feature>
<comment type="caution">
    <text evidence="3">The sequence shown here is derived from an EMBL/GenBank/DDBJ whole genome shotgun (WGS) entry which is preliminary data.</text>
</comment>
<name>A0A839QS97_9MICC</name>
<dbReference type="InterPro" id="IPR045782">
    <property type="entry name" value="TrbL_3"/>
</dbReference>
<evidence type="ECO:0008006" key="5">
    <source>
        <dbReference type="Google" id="ProtNLM"/>
    </source>
</evidence>
<sequence>MADSAAQNLAESMMSGWDSITKEFLTSWLDVGLLVDLDAGSVTWLTAQLETISAFLAVIGLMVAAIWTVLHHRGEKAVKVVKALFTVVLVSTLGVGLIQVVLAGGDSFSDWILDSAGITTDARAQIPVAGLVAASPGLAILAGVFGIIATIIQWGIMLVRSALIPLLVGVWPTAAAASMIGGGSQAFSKITTWIIAFALYKPIAAIVYAYAWKTKSGEDGIGGAINGLVLIVLAVVALPAMMRLLAPGTAALGSSAGGSMALAGAAALAGAGVAAGTAVLSGGGTAMASGAAKSPGMGRTAGLVPSTAGGTGRSGPTSTGGSPEDGSPPSGGPSSGSPLSGDSGPATDTPPDDAGPAGTGITVPASGSGRTGSQPTGRNTTVSPAESGHNRPPTPVGTTGTSSGTASEANQGSPTRENQTTGNQHDTRGSQLPNTAGSESSSIPAQTPAGSSPVAGAPTTPPTFSPSSTTGTTPAREAKTAAVQSLTQAVANGAAEADGRDVVGP</sequence>
<accession>A0A839QS97</accession>
<feature type="transmembrane region" description="Helical" evidence="2">
    <location>
        <begin position="52"/>
        <end position="71"/>
    </location>
</feature>
<feature type="compositionally biased region" description="Low complexity" evidence="1">
    <location>
        <begin position="335"/>
        <end position="360"/>
    </location>
</feature>
<reference evidence="3 4" key="1">
    <citation type="submission" date="2020-08" db="EMBL/GenBank/DDBJ databases">
        <title>Sequencing the genomes of 1000 actinobacteria strains.</title>
        <authorList>
            <person name="Klenk H.-P."/>
        </authorList>
    </citation>
    <scope>NUCLEOTIDE SEQUENCE [LARGE SCALE GENOMIC DNA]</scope>
    <source>
        <strain evidence="3 4">DSM 22826</strain>
    </source>
</reference>
<feature type="compositionally biased region" description="Low complexity" evidence="1">
    <location>
        <begin position="396"/>
        <end position="407"/>
    </location>
</feature>
<keyword evidence="2" id="KW-0472">Membrane</keyword>
<dbReference type="EMBL" id="JACHVS010000005">
    <property type="protein sequence ID" value="MBB2997555.1"/>
    <property type="molecule type" value="Genomic_DNA"/>
</dbReference>
<evidence type="ECO:0000256" key="2">
    <source>
        <dbReference type="SAM" id="Phobius"/>
    </source>
</evidence>
<evidence type="ECO:0000256" key="1">
    <source>
        <dbReference type="SAM" id="MobiDB-lite"/>
    </source>
</evidence>
<evidence type="ECO:0000313" key="4">
    <source>
        <dbReference type="Proteomes" id="UP000523000"/>
    </source>
</evidence>
<protein>
    <recommendedName>
        <fullName evidence="5">TrbL/VirB6 plasmid conjugal transfer protein</fullName>
    </recommendedName>
</protein>
<dbReference type="RefSeq" id="WP_183513214.1">
    <property type="nucleotide sequence ID" value="NZ_BAABGK010000100.1"/>
</dbReference>
<keyword evidence="2" id="KW-1133">Transmembrane helix</keyword>
<organism evidence="3 4">
    <name type="scientific">Paeniglutamicibacter cryotolerans</name>
    <dbReference type="NCBI Taxonomy" id="670079"/>
    <lineage>
        <taxon>Bacteria</taxon>
        <taxon>Bacillati</taxon>
        <taxon>Actinomycetota</taxon>
        <taxon>Actinomycetes</taxon>
        <taxon>Micrococcales</taxon>
        <taxon>Micrococcaceae</taxon>
        <taxon>Paeniglutamicibacter</taxon>
    </lineage>
</organism>
<feature type="transmembrane region" description="Helical" evidence="2">
    <location>
        <begin position="124"/>
        <end position="151"/>
    </location>
</feature>
<feature type="transmembrane region" description="Helical" evidence="2">
    <location>
        <begin position="83"/>
        <end position="104"/>
    </location>
</feature>